<keyword evidence="6" id="KW-0067">ATP-binding</keyword>
<dbReference type="EC" id="6.3.4.19" evidence="8"/>
<keyword evidence="11" id="KW-1185">Reference proteome</keyword>
<dbReference type="AlphaFoldDB" id="A0A0R1USK8"/>
<evidence type="ECO:0000256" key="6">
    <source>
        <dbReference type="ARBA" id="ARBA00022840"/>
    </source>
</evidence>
<comment type="subcellular location">
    <subcellularLocation>
        <location evidence="1 8">Cytoplasm</location>
    </subcellularLocation>
</comment>
<accession>A0A0R1USK8</accession>
<proteinExistence type="inferred from homology"/>
<dbReference type="InterPro" id="IPR014729">
    <property type="entry name" value="Rossmann-like_a/b/a_fold"/>
</dbReference>
<evidence type="ECO:0000259" key="9">
    <source>
        <dbReference type="SMART" id="SM00977"/>
    </source>
</evidence>
<evidence type="ECO:0000256" key="2">
    <source>
        <dbReference type="ARBA" id="ARBA00022490"/>
    </source>
</evidence>
<dbReference type="STRING" id="417373.GCA_001570685_01035"/>
<dbReference type="NCBIfam" id="TIGR02432">
    <property type="entry name" value="lysidine_TilS_N"/>
    <property type="match status" value="1"/>
</dbReference>
<dbReference type="SMART" id="SM00977">
    <property type="entry name" value="TilS_C"/>
    <property type="match status" value="1"/>
</dbReference>
<dbReference type="InterPro" id="IPR012796">
    <property type="entry name" value="Lysidine-tRNA-synth_C"/>
</dbReference>
<dbReference type="Pfam" id="PF01171">
    <property type="entry name" value="ATP_bind_3"/>
    <property type="match status" value="1"/>
</dbReference>
<sequence>MTEGFLKIKRKEAERMDLIQQVANQIPVSDDPLVVAVSTGVDSMVLLHVLLQLKVPIVVAHVNHRLRPQSDQEAAWLTEFCAAHQIPLVIKTWEHPPSHGIETAAREFRYQFFASVMKKYQSSVLLTAHHQNDLVETIFMKLTRGGWWNNLIGIQPVRSFAGGKLVRPLLGCSKASLLAWATTHHVTWFEDETNQDSTILRNWFRRQLNDQWRKKFPQLGKHIQAYSEQLATVEATLAAYLTQVTSQLRLGQHFSLVKWRQLDGAVQRSWLQMSWQTAGIRDVSWDQLKQIQQQLMTTTKSNGTLMLAHGWQIKWSYEEFWWQKVDKTLKTTGVKAGDVVELEKQYFVQPIGQVTWQTKPTTDHLLARFELRADQLPLIRRPWQAGDRIRLAQGGHQKVRRILIDQKVPVDLRPQQMVVVTKDQEVLWVEGRKVASLPPVADGIELYLYQQGEEHT</sequence>
<dbReference type="InterPro" id="IPR012094">
    <property type="entry name" value="tRNA_Ile_lys_synt"/>
</dbReference>
<keyword evidence="5" id="KW-0547">Nucleotide-binding</keyword>
<keyword evidence="3 8" id="KW-0436">Ligase</keyword>
<feature type="domain" description="Lysidine-tRNA(Ile) synthetase C-terminal" evidence="9">
    <location>
        <begin position="378"/>
        <end position="446"/>
    </location>
</feature>
<comment type="function">
    <text evidence="8">Ligates lysine onto the cytidine present at position 34 of the AUA codon-specific tRNA(Ile) that contains the anticodon CAU, in an ATP-dependent manner. Cytidine is converted to lysidine, thus changing the amino acid specificity of the tRNA from methionine to isoleucine.</text>
</comment>
<reference evidence="10 11" key="1">
    <citation type="journal article" date="2015" name="Genome Announc.">
        <title>Expanding the biotechnology potential of lactobacilli through comparative genomics of 213 strains and associated genera.</title>
        <authorList>
            <person name="Sun Z."/>
            <person name="Harris H.M."/>
            <person name="McCann A."/>
            <person name="Guo C."/>
            <person name="Argimon S."/>
            <person name="Zhang W."/>
            <person name="Yang X."/>
            <person name="Jeffery I.B."/>
            <person name="Cooney J.C."/>
            <person name="Kagawa T.F."/>
            <person name="Liu W."/>
            <person name="Song Y."/>
            <person name="Salvetti E."/>
            <person name="Wrobel A."/>
            <person name="Rasinkangas P."/>
            <person name="Parkhill J."/>
            <person name="Rea M.C."/>
            <person name="O'Sullivan O."/>
            <person name="Ritari J."/>
            <person name="Douillard F.P."/>
            <person name="Paul Ross R."/>
            <person name="Yang R."/>
            <person name="Briner A.E."/>
            <person name="Felis G.E."/>
            <person name="de Vos W.M."/>
            <person name="Barrangou R."/>
            <person name="Klaenhammer T.R."/>
            <person name="Caufield P.W."/>
            <person name="Cui Y."/>
            <person name="Zhang H."/>
            <person name="O'Toole P.W."/>
        </authorList>
    </citation>
    <scope>NUCLEOTIDE SEQUENCE [LARGE SCALE GENOMIC DNA]</scope>
    <source>
        <strain evidence="10 11">DSM 18793</strain>
    </source>
</reference>
<dbReference type="SUPFAM" id="SSF52402">
    <property type="entry name" value="Adenine nucleotide alpha hydrolases-like"/>
    <property type="match status" value="1"/>
</dbReference>
<comment type="similarity">
    <text evidence="8">Belongs to the tRNA(Ile)-lysidine synthase family.</text>
</comment>
<evidence type="ECO:0000256" key="1">
    <source>
        <dbReference type="ARBA" id="ARBA00004496"/>
    </source>
</evidence>
<comment type="catalytic activity">
    <reaction evidence="7 8">
        <text>cytidine(34) in tRNA(Ile2) + L-lysine + ATP = lysidine(34) in tRNA(Ile2) + AMP + diphosphate + H(+)</text>
        <dbReference type="Rhea" id="RHEA:43744"/>
        <dbReference type="Rhea" id="RHEA-COMP:10625"/>
        <dbReference type="Rhea" id="RHEA-COMP:10670"/>
        <dbReference type="ChEBI" id="CHEBI:15378"/>
        <dbReference type="ChEBI" id="CHEBI:30616"/>
        <dbReference type="ChEBI" id="CHEBI:32551"/>
        <dbReference type="ChEBI" id="CHEBI:33019"/>
        <dbReference type="ChEBI" id="CHEBI:82748"/>
        <dbReference type="ChEBI" id="CHEBI:83665"/>
        <dbReference type="ChEBI" id="CHEBI:456215"/>
        <dbReference type="EC" id="6.3.4.19"/>
    </reaction>
</comment>
<keyword evidence="2 8" id="KW-0963">Cytoplasm</keyword>
<dbReference type="GO" id="GO:0005524">
    <property type="term" value="F:ATP binding"/>
    <property type="evidence" value="ECO:0007669"/>
    <property type="project" value="UniProtKB-KW"/>
</dbReference>
<keyword evidence="4 8" id="KW-0819">tRNA processing</keyword>
<evidence type="ECO:0000313" key="11">
    <source>
        <dbReference type="Proteomes" id="UP000051084"/>
    </source>
</evidence>
<dbReference type="Pfam" id="PF09179">
    <property type="entry name" value="TilS"/>
    <property type="match status" value="1"/>
</dbReference>
<dbReference type="GO" id="GO:0032267">
    <property type="term" value="F:tRNA(Ile)-lysidine synthase activity"/>
    <property type="evidence" value="ECO:0007669"/>
    <property type="project" value="UniProtKB-EC"/>
</dbReference>
<evidence type="ECO:0000313" key="10">
    <source>
        <dbReference type="EMBL" id="KRL94634.1"/>
    </source>
</evidence>
<evidence type="ECO:0000256" key="4">
    <source>
        <dbReference type="ARBA" id="ARBA00022694"/>
    </source>
</evidence>
<dbReference type="NCBIfam" id="TIGR02433">
    <property type="entry name" value="lysidine_TilS_C"/>
    <property type="match status" value="1"/>
</dbReference>
<comment type="caution">
    <text evidence="8">Lacks conserved residue(s) required for the propagation of feature annotation.</text>
</comment>
<dbReference type="Gene3D" id="3.40.50.620">
    <property type="entry name" value="HUPs"/>
    <property type="match status" value="1"/>
</dbReference>
<dbReference type="PANTHER" id="PTHR43033:SF1">
    <property type="entry name" value="TRNA(ILE)-LYSIDINE SYNTHASE-RELATED"/>
    <property type="match status" value="1"/>
</dbReference>
<dbReference type="InterPro" id="IPR015262">
    <property type="entry name" value="tRNA_Ile_lys_synt_subst-bd"/>
</dbReference>
<dbReference type="Pfam" id="PF11734">
    <property type="entry name" value="TilS_C"/>
    <property type="match status" value="1"/>
</dbReference>
<dbReference type="EMBL" id="AZGC01000033">
    <property type="protein sequence ID" value="KRL94634.1"/>
    <property type="molecule type" value="Genomic_DNA"/>
</dbReference>
<dbReference type="GO" id="GO:0005737">
    <property type="term" value="C:cytoplasm"/>
    <property type="evidence" value="ECO:0007669"/>
    <property type="project" value="UniProtKB-SubCell"/>
</dbReference>
<dbReference type="CDD" id="cd01992">
    <property type="entry name" value="TilS_N"/>
    <property type="match status" value="1"/>
</dbReference>
<dbReference type="GO" id="GO:0006400">
    <property type="term" value="P:tRNA modification"/>
    <property type="evidence" value="ECO:0007669"/>
    <property type="project" value="UniProtKB-UniRule"/>
</dbReference>
<evidence type="ECO:0000256" key="3">
    <source>
        <dbReference type="ARBA" id="ARBA00022598"/>
    </source>
</evidence>
<dbReference type="HAMAP" id="MF_01161">
    <property type="entry name" value="tRNA_Ile_lys_synt"/>
    <property type="match status" value="1"/>
</dbReference>
<dbReference type="PANTHER" id="PTHR43033">
    <property type="entry name" value="TRNA(ILE)-LYSIDINE SYNTHASE-RELATED"/>
    <property type="match status" value="1"/>
</dbReference>
<dbReference type="InterPro" id="IPR012795">
    <property type="entry name" value="tRNA_Ile_lys_synt_N"/>
</dbReference>
<organism evidence="10 11">
    <name type="scientific">Limosilactobacillus equigenerosi DSM 18793 = JCM 14505</name>
    <dbReference type="NCBI Taxonomy" id="1423742"/>
    <lineage>
        <taxon>Bacteria</taxon>
        <taxon>Bacillati</taxon>
        <taxon>Bacillota</taxon>
        <taxon>Bacilli</taxon>
        <taxon>Lactobacillales</taxon>
        <taxon>Lactobacillaceae</taxon>
        <taxon>Limosilactobacillus</taxon>
    </lineage>
</organism>
<protein>
    <recommendedName>
        <fullName evidence="8">tRNA(Ile)-lysidine synthase</fullName>
        <ecNumber evidence="8">6.3.4.19</ecNumber>
    </recommendedName>
    <alternativeName>
        <fullName evidence="8">tRNA(Ile)-2-lysyl-cytidine synthase</fullName>
    </alternativeName>
    <alternativeName>
        <fullName evidence="8">tRNA(Ile)-lysidine synthetase</fullName>
    </alternativeName>
</protein>
<evidence type="ECO:0000256" key="7">
    <source>
        <dbReference type="ARBA" id="ARBA00048539"/>
    </source>
</evidence>
<evidence type="ECO:0000256" key="5">
    <source>
        <dbReference type="ARBA" id="ARBA00022741"/>
    </source>
</evidence>
<evidence type="ECO:0000256" key="8">
    <source>
        <dbReference type="HAMAP-Rule" id="MF_01161"/>
    </source>
</evidence>
<dbReference type="PATRIC" id="fig|1423742.4.peg.1417"/>
<comment type="caution">
    <text evidence="10">The sequence shown here is derived from an EMBL/GenBank/DDBJ whole genome shotgun (WGS) entry which is preliminary data.</text>
</comment>
<dbReference type="Proteomes" id="UP000051084">
    <property type="component" value="Unassembled WGS sequence"/>
</dbReference>
<gene>
    <name evidence="8" type="primary">tilS</name>
    <name evidence="10" type="ORF">FC21_GL001368</name>
</gene>
<dbReference type="InterPro" id="IPR011063">
    <property type="entry name" value="TilS/TtcA_N"/>
</dbReference>
<name>A0A0R1USK8_9LACO</name>
<dbReference type="SUPFAM" id="SSF56037">
    <property type="entry name" value="PheT/TilS domain"/>
    <property type="match status" value="1"/>
</dbReference>